<keyword evidence="4" id="KW-0862">Zinc</keyword>
<reference evidence="8 9" key="1">
    <citation type="submission" date="2019-12" db="EMBL/GenBank/DDBJ databases">
        <authorList>
            <person name="Floudas D."/>
            <person name="Bentzer J."/>
            <person name="Ahren D."/>
            <person name="Johansson T."/>
            <person name="Persson P."/>
            <person name="Tunlid A."/>
        </authorList>
    </citation>
    <scope>NUCLEOTIDE SEQUENCE [LARGE SCALE GENOMIC DNA]</scope>
    <source>
        <strain evidence="8 9">CBS 102.39</strain>
    </source>
</reference>
<dbReference type="SMART" id="SM00154">
    <property type="entry name" value="ZnF_AN1"/>
    <property type="match status" value="2"/>
</dbReference>
<dbReference type="AlphaFoldDB" id="A0A8H4QVM5"/>
<proteinExistence type="predicted"/>
<feature type="region of interest" description="Disordered" evidence="6">
    <location>
        <begin position="238"/>
        <end position="257"/>
    </location>
</feature>
<dbReference type="GO" id="GO:0008270">
    <property type="term" value="F:zinc ion binding"/>
    <property type="evidence" value="ECO:0007669"/>
    <property type="project" value="UniProtKB-KW"/>
</dbReference>
<protein>
    <recommendedName>
        <fullName evidence="7">AN1-type domain-containing protein</fullName>
    </recommendedName>
</protein>
<keyword evidence="1" id="KW-0479">Metal-binding</keyword>
<evidence type="ECO:0000256" key="5">
    <source>
        <dbReference type="PROSITE-ProRule" id="PRU00449"/>
    </source>
</evidence>
<dbReference type="PANTHER" id="PTHR14677">
    <property type="entry name" value="ARSENITE INDUCUBLE RNA ASSOCIATED PROTEIN AIP-1-RELATED"/>
    <property type="match status" value="1"/>
</dbReference>
<organism evidence="8 9">
    <name type="scientific">Agrocybe pediades</name>
    <dbReference type="NCBI Taxonomy" id="84607"/>
    <lineage>
        <taxon>Eukaryota</taxon>
        <taxon>Fungi</taxon>
        <taxon>Dikarya</taxon>
        <taxon>Basidiomycota</taxon>
        <taxon>Agaricomycotina</taxon>
        <taxon>Agaricomycetes</taxon>
        <taxon>Agaricomycetidae</taxon>
        <taxon>Agaricales</taxon>
        <taxon>Agaricineae</taxon>
        <taxon>Strophariaceae</taxon>
        <taxon>Agrocybe</taxon>
    </lineage>
</organism>
<dbReference type="GO" id="GO:0005737">
    <property type="term" value="C:cytoplasm"/>
    <property type="evidence" value="ECO:0007669"/>
    <property type="project" value="TreeGrafter"/>
</dbReference>
<accession>A0A8H4QVM5</accession>
<feature type="region of interest" description="Disordered" evidence="6">
    <location>
        <begin position="205"/>
        <end position="233"/>
    </location>
</feature>
<dbReference type="InterPro" id="IPR057357">
    <property type="entry name" value="Znf-C2H2_ZFAND2A/B"/>
</dbReference>
<keyword evidence="3 5" id="KW-0863">Zinc-finger</keyword>
<evidence type="ECO:0000256" key="3">
    <source>
        <dbReference type="ARBA" id="ARBA00022771"/>
    </source>
</evidence>
<keyword evidence="9" id="KW-1185">Reference proteome</keyword>
<keyword evidence="2" id="KW-0677">Repeat</keyword>
<dbReference type="SUPFAM" id="SSF118310">
    <property type="entry name" value="AN1-like Zinc finger"/>
    <property type="match status" value="2"/>
</dbReference>
<dbReference type="PROSITE" id="PS51039">
    <property type="entry name" value="ZF_AN1"/>
    <property type="match status" value="1"/>
</dbReference>
<dbReference type="Pfam" id="PF01428">
    <property type="entry name" value="zf-AN1"/>
    <property type="match status" value="2"/>
</dbReference>
<feature type="domain" description="AN1-type" evidence="7">
    <location>
        <begin position="109"/>
        <end position="157"/>
    </location>
</feature>
<comment type="caution">
    <text evidence="8">The sequence shown here is derived from an EMBL/GenBank/DDBJ whole genome shotgun (WGS) entry which is preliminary data.</text>
</comment>
<dbReference type="EMBL" id="JAACJL010000030">
    <property type="protein sequence ID" value="KAF4617709.1"/>
    <property type="molecule type" value="Genomic_DNA"/>
</dbReference>
<dbReference type="InterPro" id="IPR000058">
    <property type="entry name" value="Znf_AN1"/>
</dbReference>
<name>A0A8H4QVM5_9AGAR</name>
<evidence type="ECO:0000256" key="1">
    <source>
        <dbReference type="ARBA" id="ARBA00022723"/>
    </source>
</evidence>
<dbReference type="InterPro" id="IPR035896">
    <property type="entry name" value="AN1-like_Znf"/>
</dbReference>
<sequence>MASSSIPNSTQERDTHMLSVGRQCSDPTCYMVDFLPFKCHHCQLSFCQDHYKVDAHKCANYDERKHNRIAPSCPLCNSPITVPTGQDPNVVMDSHLDNECSIVTGKVKAKTLPTCERRSCHKVLFTPVRCDKCRKQFCPSHRFPADHSCSPAPALAPKSNVSTSFTAFNANINAGAKNLNTRAAAASSAAANAVKKSIANVSIPANSAQAAPSAPPKPPLPFSKMDRSSAAPSSIDLHAGAKRVSPADSTTIPVNSSTTASALDDHIMKPSHIIDPMSFVPRSIFASA</sequence>
<evidence type="ECO:0000259" key="7">
    <source>
        <dbReference type="PROSITE" id="PS51039"/>
    </source>
</evidence>
<evidence type="ECO:0000256" key="2">
    <source>
        <dbReference type="ARBA" id="ARBA00022737"/>
    </source>
</evidence>
<feature type="compositionally biased region" description="Polar residues" evidence="6">
    <location>
        <begin position="247"/>
        <end position="257"/>
    </location>
</feature>
<evidence type="ECO:0000256" key="4">
    <source>
        <dbReference type="ARBA" id="ARBA00022833"/>
    </source>
</evidence>
<evidence type="ECO:0000256" key="6">
    <source>
        <dbReference type="SAM" id="MobiDB-lite"/>
    </source>
</evidence>
<gene>
    <name evidence="8" type="ORF">D9613_006106</name>
</gene>
<evidence type="ECO:0000313" key="9">
    <source>
        <dbReference type="Proteomes" id="UP000521872"/>
    </source>
</evidence>
<evidence type="ECO:0000313" key="8">
    <source>
        <dbReference type="EMBL" id="KAF4617709.1"/>
    </source>
</evidence>
<dbReference type="Pfam" id="PF25403">
    <property type="entry name" value="zf-C2H2_ZFAND2"/>
    <property type="match status" value="1"/>
</dbReference>
<dbReference type="Proteomes" id="UP000521872">
    <property type="component" value="Unassembled WGS sequence"/>
</dbReference>
<dbReference type="PANTHER" id="PTHR14677:SF40">
    <property type="entry name" value="CDC48-ASSOCIATED UBIQUITIN-LIKE_ZINC FINGER PROTEIN 1"/>
    <property type="match status" value="1"/>
</dbReference>
<dbReference type="Gene3D" id="4.10.1110.10">
    <property type="entry name" value="AN1-like Zinc finger"/>
    <property type="match status" value="2"/>
</dbReference>